<dbReference type="GeneID" id="17309101"/>
<dbReference type="KEGG" id="gtt:GUITHDRAFT_101595"/>
<dbReference type="Proteomes" id="UP000011087">
    <property type="component" value="Unassembled WGS sequence"/>
</dbReference>
<dbReference type="HOGENOM" id="CLU_2659790_0_0_1"/>
<dbReference type="PaxDb" id="55529-EKX52423"/>
<evidence type="ECO:0000313" key="4">
    <source>
        <dbReference type="Proteomes" id="UP000011087"/>
    </source>
</evidence>
<protein>
    <submittedName>
        <fullName evidence="2 3">Uncharacterized protein</fullName>
    </submittedName>
</protein>
<name>L1JWF2_GUITC</name>
<reference evidence="3" key="3">
    <citation type="submission" date="2016-03" db="UniProtKB">
        <authorList>
            <consortium name="EnsemblProtists"/>
        </authorList>
    </citation>
    <scope>IDENTIFICATION</scope>
</reference>
<feature type="compositionally biased region" description="Basic and acidic residues" evidence="1">
    <location>
        <begin position="36"/>
        <end position="51"/>
    </location>
</feature>
<dbReference type="AlphaFoldDB" id="L1JWF2"/>
<evidence type="ECO:0000313" key="3">
    <source>
        <dbReference type="EnsemblProtists" id="EKX52423"/>
    </source>
</evidence>
<evidence type="ECO:0000313" key="2">
    <source>
        <dbReference type="EMBL" id="EKX52423.1"/>
    </source>
</evidence>
<evidence type="ECO:0000256" key="1">
    <source>
        <dbReference type="SAM" id="MobiDB-lite"/>
    </source>
</evidence>
<proteinExistence type="predicted"/>
<dbReference type="RefSeq" id="XP_005839403.1">
    <property type="nucleotide sequence ID" value="XM_005839346.1"/>
</dbReference>
<accession>L1JWF2</accession>
<organism evidence="2">
    <name type="scientific">Guillardia theta (strain CCMP2712)</name>
    <name type="common">Cryptophyte</name>
    <dbReference type="NCBI Taxonomy" id="905079"/>
    <lineage>
        <taxon>Eukaryota</taxon>
        <taxon>Cryptophyceae</taxon>
        <taxon>Pyrenomonadales</taxon>
        <taxon>Geminigeraceae</taxon>
        <taxon>Guillardia</taxon>
    </lineage>
</organism>
<keyword evidence="4" id="KW-1185">Reference proteome</keyword>
<reference evidence="4" key="2">
    <citation type="submission" date="2012-11" db="EMBL/GenBank/DDBJ databases">
        <authorList>
            <person name="Kuo A."/>
            <person name="Curtis B.A."/>
            <person name="Tanifuji G."/>
            <person name="Burki F."/>
            <person name="Gruber A."/>
            <person name="Irimia M."/>
            <person name="Maruyama S."/>
            <person name="Arias M.C."/>
            <person name="Ball S.G."/>
            <person name="Gile G.H."/>
            <person name="Hirakawa Y."/>
            <person name="Hopkins J.F."/>
            <person name="Rensing S.A."/>
            <person name="Schmutz J."/>
            <person name="Symeonidi A."/>
            <person name="Elias M."/>
            <person name="Eveleigh R.J."/>
            <person name="Herman E.K."/>
            <person name="Klute M.J."/>
            <person name="Nakayama T."/>
            <person name="Obornik M."/>
            <person name="Reyes-Prieto A."/>
            <person name="Armbrust E.V."/>
            <person name="Aves S.J."/>
            <person name="Beiko R.G."/>
            <person name="Coutinho P."/>
            <person name="Dacks J.B."/>
            <person name="Durnford D.G."/>
            <person name="Fast N.M."/>
            <person name="Green B.R."/>
            <person name="Grisdale C."/>
            <person name="Hempe F."/>
            <person name="Henrissat B."/>
            <person name="Hoppner M.P."/>
            <person name="Ishida K.-I."/>
            <person name="Kim E."/>
            <person name="Koreny L."/>
            <person name="Kroth P.G."/>
            <person name="Liu Y."/>
            <person name="Malik S.-B."/>
            <person name="Maier U.G."/>
            <person name="McRose D."/>
            <person name="Mock T."/>
            <person name="Neilson J.A."/>
            <person name="Onodera N.T."/>
            <person name="Poole A.M."/>
            <person name="Pritham E.J."/>
            <person name="Richards T.A."/>
            <person name="Rocap G."/>
            <person name="Roy S.W."/>
            <person name="Sarai C."/>
            <person name="Schaack S."/>
            <person name="Shirato S."/>
            <person name="Slamovits C.H."/>
            <person name="Spencer D.F."/>
            <person name="Suzuki S."/>
            <person name="Worden A.Z."/>
            <person name="Zauner S."/>
            <person name="Barry K."/>
            <person name="Bell C."/>
            <person name="Bharti A.K."/>
            <person name="Crow J.A."/>
            <person name="Grimwood J."/>
            <person name="Kramer R."/>
            <person name="Lindquist E."/>
            <person name="Lucas S."/>
            <person name="Salamov A."/>
            <person name="McFadden G.I."/>
            <person name="Lane C.E."/>
            <person name="Keeling P.J."/>
            <person name="Gray M.W."/>
            <person name="Grigoriev I.V."/>
            <person name="Archibald J.M."/>
        </authorList>
    </citation>
    <scope>NUCLEOTIDE SEQUENCE</scope>
    <source>
        <strain evidence="4">CCMP2712</strain>
    </source>
</reference>
<dbReference type="EMBL" id="JH992972">
    <property type="protein sequence ID" value="EKX52423.1"/>
    <property type="molecule type" value="Genomic_DNA"/>
</dbReference>
<sequence>MKILSPDVSFRETNGLIQKIHCARQFSQLWGESDTSMDRNDSTLDPAKDPDEVYDMYESWHHPEWAQGEDPDGAGW</sequence>
<dbReference type="EnsemblProtists" id="EKX52423">
    <property type="protein sequence ID" value="EKX52423"/>
    <property type="gene ID" value="GUITHDRAFT_101595"/>
</dbReference>
<feature type="region of interest" description="Disordered" evidence="1">
    <location>
        <begin position="31"/>
        <end position="51"/>
    </location>
</feature>
<reference evidence="2 4" key="1">
    <citation type="journal article" date="2012" name="Nature">
        <title>Algal genomes reveal evolutionary mosaicism and the fate of nucleomorphs.</title>
        <authorList>
            <consortium name="DOE Joint Genome Institute"/>
            <person name="Curtis B.A."/>
            <person name="Tanifuji G."/>
            <person name="Burki F."/>
            <person name="Gruber A."/>
            <person name="Irimia M."/>
            <person name="Maruyama S."/>
            <person name="Arias M.C."/>
            <person name="Ball S.G."/>
            <person name="Gile G.H."/>
            <person name="Hirakawa Y."/>
            <person name="Hopkins J.F."/>
            <person name="Kuo A."/>
            <person name="Rensing S.A."/>
            <person name="Schmutz J."/>
            <person name="Symeonidi A."/>
            <person name="Elias M."/>
            <person name="Eveleigh R.J."/>
            <person name="Herman E.K."/>
            <person name="Klute M.J."/>
            <person name="Nakayama T."/>
            <person name="Obornik M."/>
            <person name="Reyes-Prieto A."/>
            <person name="Armbrust E.V."/>
            <person name="Aves S.J."/>
            <person name="Beiko R.G."/>
            <person name="Coutinho P."/>
            <person name="Dacks J.B."/>
            <person name="Durnford D.G."/>
            <person name="Fast N.M."/>
            <person name="Green B.R."/>
            <person name="Grisdale C.J."/>
            <person name="Hempel F."/>
            <person name="Henrissat B."/>
            <person name="Hoppner M.P."/>
            <person name="Ishida K."/>
            <person name="Kim E."/>
            <person name="Koreny L."/>
            <person name="Kroth P.G."/>
            <person name="Liu Y."/>
            <person name="Malik S.B."/>
            <person name="Maier U.G."/>
            <person name="McRose D."/>
            <person name="Mock T."/>
            <person name="Neilson J.A."/>
            <person name="Onodera N.T."/>
            <person name="Poole A.M."/>
            <person name="Pritham E.J."/>
            <person name="Richards T.A."/>
            <person name="Rocap G."/>
            <person name="Roy S.W."/>
            <person name="Sarai C."/>
            <person name="Schaack S."/>
            <person name="Shirato S."/>
            <person name="Slamovits C.H."/>
            <person name="Spencer D.F."/>
            <person name="Suzuki S."/>
            <person name="Worden A.Z."/>
            <person name="Zauner S."/>
            <person name="Barry K."/>
            <person name="Bell C."/>
            <person name="Bharti A.K."/>
            <person name="Crow J.A."/>
            <person name="Grimwood J."/>
            <person name="Kramer R."/>
            <person name="Lindquist E."/>
            <person name="Lucas S."/>
            <person name="Salamov A."/>
            <person name="McFadden G.I."/>
            <person name="Lane C.E."/>
            <person name="Keeling P.J."/>
            <person name="Gray M.W."/>
            <person name="Grigoriev I.V."/>
            <person name="Archibald J.M."/>
        </authorList>
    </citation>
    <scope>NUCLEOTIDE SEQUENCE</scope>
    <source>
        <strain evidence="2 4">CCMP2712</strain>
    </source>
</reference>
<gene>
    <name evidence="2" type="ORF">GUITHDRAFT_101595</name>
</gene>